<dbReference type="SUPFAM" id="SSF53850">
    <property type="entry name" value="Periplasmic binding protein-like II"/>
    <property type="match status" value="1"/>
</dbReference>
<keyword evidence="7" id="KW-1185">Reference proteome</keyword>
<dbReference type="InterPro" id="IPR036388">
    <property type="entry name" value="WH-like_DNA-bd_sf"/>
</dbReference>
<dbReference type="PROSITE" id="PS50931">
    <property type="entry name" value="HTH_LYSR"/>
    <property type="match status" value="1"/>
</dbReference>
<dbReference type="Pfam" id="PF00126">
    <property type="entry name" value="HTH_1"/>
    <property type="match status" value="1"/>
</dbReference>
<proteinExistence type="inferred from homology"/>
<dbReference type="SUPFAM" id="SSF46785">
    <property type="entry name" value="Winged helix' DNA-binding domain"/>
    <property type="match status" value="1"/>
</dbReference>
<dbReference type="Pfam" id="PF03466">
    <property type="entry name" value="LysR_substrate"/>
    <property type="match status" value="1"/>
</dbReference>
<dbReference type="InterPro" id="IPR000847">
    <property type="entry name" value="LysR_HTH_N"/>
</dbReference>
<dbReference type="Gene3D" id="1.10.10.10">
    <property type="entry name" value="Winged helix-like DNA-binding domain superfamily/Winged helix DNA-binding domain"/>
    <property type="match status" value="1"/>
</dbReference>
<evidence type="ECO:0000256" key="4">
    <source>
        <dbReference type="ARBA" id="ARBA00023163"/>
    </source>
</evidence>
<dbReference type="PANTHER" id="PTHR30126:SF39">
    <property type="entry name" value="HTH-TYPE TRANSCRIPTIONAL REGULATOR CYSL"/>
    <property type="match status" value="1"/>
</dbReference>
<comment type="similarity">
    <text evidence="1">Belongs to the LysR transcriptional regulatory family.</text>
</comment>
<keyword evidence="3 6" id="KW-0238">DNA-binding</keyword>
<dbReference type="EMBL" id="VLKE01000001">
    <property type="protein sequence ID" value="TWH70757.1"/>
    <property type="molecule type" value="Genomic_DNA"/>
</dbReference>
<feature type="domain" description="HTH lysR-type" evidence="5">
    <location>
        <begin position="28"/>
        <end position="84"/>
    </location>
</feature>
<dbReference type="AlphaFoldDB" id="A0A562IIA6"/>
<dbReference type="PANTHER" id="PTHR30126">
    <property type="entry name" value="HTH-TYPE TRANSCRIPTIONAL REGULATOR"/>
    <property type="match status" value="1"/>
</dbReference>
<dbReference type="Gene3D" id="3.40.190.10">
    <property type="entry name" value="Periplasmic binding protein-like II"/>
    <property type="match status" value="2"/>
</dbReference>
<keyword evidence="2" id="KW-0805">Transcription regulation</keyword>
<evidence type="ECO:0000313" key="7">
    <source>
        <dbReference type="Proteomes" id="UP000319825"/>
    </source>
</evidence>
<evidence type="ECO:0000313" key="6">
    <source>
        <dbReference type="EMBL" id="TWH70757.1"/>
    </source>
</evidence>
<gene>
    <name evidence="6" type="ORF">JD77_05782</name>
</gene>
<accession>A0A562IIA6</accession>
<dbReference type="InterPro" id="IPR005119">
    <property type="entry name" value="LysR_subst-bd"/>
</dbReference>
<organism evidence="6 7">
    <name type="scientific">Micromonospora olivasterospora</name>
    <dbReference type="NCBI Taxonomy" id="1880"/>
    <lineage>
        <taxon>Bacteria</taxon>
        <taxon>Bacillati</taxon>
        <taxon>Actinomycetota</taxon>
        <taxon>Actinomycetes</taxon>
        <taxon>Micromonosporales</taxon>
        <taxon>Micromonosporaceae</taxon>
        <taxon>Micromonospora</taxon>
    </lineage>
</organism>
<protein>
    <submittedName>
        <fullName evidence="6">DNA-binding transcriptional LysR family regulator</fullName>
    </submittedName>
</protein>
<dbReference type="GO" id="GO:0003700">
    <property type="term" value="F:DNA-binding transcription factor activity"/>
    <property type="evidence" value="ECO:0007669"/>
    <property type="project" value="InterPro"/>
</dbReference>
<dbReference type="InterPro" id="IPR036390">
    <property type="entry name" value="WH_DNA-bd_sf"/>
</dbReference>
<comment type="caution">
    <text evidence="6">The sequence shown here is derived from an EMBL/GenBank/DDBJ whole genome shotgun (WGS) entry which is preliminary data.</text>
</comment>
<evidence type="ECO:0000256" key="1">
    <source>
        <dbReference type="ARBA" id="ARBA00009437"/>
    </source>
</evidence>
<evidence type="ECO:0000256" key="3">
    <source>
        <dbReference type="ARBA" id="ARBA00023125"/>
    </source>
</evidence>
<dbReference type="GO" id="GO:0000976">
    <property type="term" value="F:transcription cis-regulatory region binding"/>
    <property type="evidence" value="ECO:0007669"/>
    <property type="project" value="TreeGrafter"/>
</dbReference>
<sequence length="322" mass="33745">MARPGTGRTPPSACDRLRAMPLPPWISDLPALDLLLSVAETGSVGRAAQAHGITQPSASARLAKLERRLGVPLLVRSRRGSLLTPAGEAVVAWSRNVIDAAQALADGILTLRADRQARLRISASLTVAEYLLPAWLLSLRRTHPELHISADVANSHGVVEAVRSGAVDLGFVESPDIPADLSTRIVGRDRLALVIAAGYPLAAHAWRELRPTDLADQPLLLREPGSGTRDTFLNAIEHALGFAPSLPHAINLGSTTTILSTVRAGGGIGVISARAAAPAIAAGEVIELRVEGLPLTRPLHALWLGRTPTALAVELLAIAAAP</sequence>
<evidence type="ECO:0000259" key="5">
    <source>
        <dbReference type="PROSITE" id="PS50931"/>
    </source>
</evidence>
<keyword evidence="4" id="KW-0804">Transcription</keyword>
<dbReference type="PRINTS" id="PR00039">
    <property type="entry name" value="HTHLYSR"/>
</dbReference>
<dbReference type="Proteomes" id="UP000319825">
    <property type="component" value="Unassembled WGS sequence"/>
</dbReference>
<evidence type="ECO:0000256" key="2">
    <source>
        <dbReference type="ARBA" id="ARBA00023015"/>
    </source>
</evidence>
<reference evidence="6 7" key="1">
    <citation type="submission" date="2019-07" db="EMBL/GenBank/DDBJ databases">
        <title>R&amp;d 2014.</title>
        <authorList>
            <person name="Klenk H.-P."/>
        </authorList>
    </citation>
    <scope>NUCLEOTIDE SEQUENCE [LARGE SCALE GENOMIC DNA]</scope>
    <source>
        <strain evidence="6 7">DSM 43868</strain>
    </source>
</reference>
<name>A0A562IIA6_MICOL</name>